<protein>
    <recommendedName>
        <fullName evidence="4 8">UDP-glucose 6-dehydrogenase</fullName>
        <ecNumber evidence="3 8">1.1.1.22</ecNumber>
    </recommendedName>
</protein>
<evidence type="ECO:0000259" key="11">
    <source>
        <dbReference type="SMART" id="SM00984"/>
    </source>
</evidence>
<dbReference type="InterPro" id="IPR017476">
    <property type="entry name" value="UDP-Glc/GDP-Man"/>
</dbReference>
<dbReference type="GO" id="GO:0000271">
    <property type="term" value="P:polysaccharide biosynthetic process"/>
    <property type="evidence" value="ECO:0007669"/>
    <property type="project" value="InterPro"/>
</dbReference>
<evidence type="ECO:0000313" key="12">
    <source>
        <dbReference type="EMBL" id="BDS11595.1"/>
    </source>
</evidence>
<gene>
    <name evidence="12" type="ORF">AsAng_0023090</name>
</gene>
<dbReference type="InterPro" id="IPR014026">
    <property type="entry name" value="UDP-Glc/GDP-Man_DH_dimer"/>
</dbReference>
<dbReference type="Pfam" id="PF03721">
    <property type="entry name" value="UDPG_MGDP_dh_N"/>
    <property type="match status" value="1"/>
</dbReference>
<keyword evidence="5 8" id="KW-0560">Oxidoreductase</keyword>
<dbReference type="KEGG" id="aup:AsAng_0023090"/>
<keyword evidence="6 8" id="KW-0520">NAD</keyword>
<dbReference type="GO" id="GO:0051287">
    <property type="term" value="F:NAD binding"/>
    <property type="evidence" value="ECO:0007669"/>
    <property type="project" value="InterPro"/>
</dbReference>
<feature type="domain" description="UDP-glucose/GDP-mannose dehydrogenase C-terminal" evidence="11">
    <location>
        <begin position="309"/>
        <end position="405"/>
    </location>
</feature>
<dbReference type="Gene3D" id="1.20.5.100">
    <property type="entry name" value="Cytochrome c1, transmembrane anchor, C-terminal"/>
    <property type="match status" value="1"/>
</dbReference>
<evidence type="ECO:0000256" key="6">
    <source>
        <dbReference type="ARBA" id="ARBA00023027"/>
    </source>
</evidence>
<dbReference type="SMART" id="SM00984">
    <property type="entry name" value="UDPG_MGDP_dh_C"/>
    <property type="match status" value="1"/>
</dbReference>
<dbReference type="GO" id="GO:0003979">
    <property type="term" value="F:UDP-glucose 6-dehydrogenase activity"/>
    <property type="evidence" value="ECO:0007669"/>
    <property type="project" value="UniProtKB-EC"/>
</dbReference>
<evidence type="ECO:0000256" key="10">
    <source>
        <dbReference type="PIRSR" id="PIRSR500134-3"/>
    </source>
</evidence>
<evidence type="ECO:0000256" key="7">
    <source>
        <dbReference type="ARBA" id="ARBA00047473"/>
    </source>
</evidence>
<feature type="binding site" evidence="10">
    <location>
        <position position="88"/>
    </location>
    <ligand>
        <name>NAD(+)</name>
        <dbReference type="ChEBI" id="CHEBI:57540"/>
    </ligand>
</feature>
<dbReference type="EC" id="1.1.1.22" evidence="3 8"/>
<comment type="pathway">
    <text evidence="1">Nucleotide-sugar biosynthesis; UDP-alpha-D-glucuronate biosynthesis; UDP-alpha-D-glucuronate from UDP-alpha-D-glucose: step 1/1.</text>
</comment>
<dbReference type="Proteomes" id="UP001060919">
    <property type="component" value="Chromosome"/>
</dbReference>
<dbReference type="PANTHER" id="PTHR43750:SF3">
    <property type="entry name" value="UDP-GLUCOSE 6-DEHYDROGENASE TUAD"/>
    <property type="match status" value="1"/>
</dbReference>
<evidence type="ECO:0000256" key="4">
    <source>
        <dbReference type="ARBA" id="ARBA00015132"/>
    </source>
</evidence>
<dbReference type="EMBL" id="AP026867">
    <property type="protein sequence ID" value="BDS11595.1"/>
    <property type="molecule type" value="Genomic_DNA"/>
</dbReference>
<evidence type="ECO:0000256" key="5">
    <source>
        <dbReference type="ARBA" id="ARBA00023002"/>
    </source>
</evidence>
<comment type="catalytic activity">
    <reaction evidence="7 8">
        <text>UDP-alpha-D-glucose + 2 NAD(+) + H2O = UDP-alpha-D-glucuronate + 2 NADH + 3 H(+)</text>
        <dbReference type="Rhea" id="RHEA:23596"/>
        <dbReference type="ChEBI" id="CHEBI:15377"/>
        <dbReference type="ChEBI" id="CHEBI:15378"/>
        <dbReference type="ChEBI" id="CHEBI:57540"/>
        <dbReference type="ChEBI" id="CHEBI:57945"/>
        <dbReference type="ChEBI" id="CHEBI:58052"/>
        <dbReference type="ChEBI" id="CHEBI:58885"/>
        <dbReference type="EC" id="1.1.1.22"/>
    </reaction>
</comment>
<dbReference type="InterPro" id="IPR036220">
    <property type="entry name" value="UDP-Glc/GDP-Man_DH_C_sf"/>
</dbReference>
<accession>A0A915YEJ8</accession>
<dbReference type="InterPro" id="IPR036291">
    <property type="entry name" value="NAD(P)-bd_dom_sf"/>
</dbReference>
<feature type="binding site" evidence="9">
    <location>
        <position position="200"/>
    </location>
    <ligand>
        <name>substrate</name>
    </ligand>
</feature>
<dbReference type="InterPro" id="IPR028357">
    <property type="entry name" value="UDPglc_DH_bac"/>
</dbReference>
<feature type="binding site" evidence="10">
    <location>
        <position position="33"/>
    </location>
    <ligand>
        <name>NAD(+)</name>
        <dbReference type="ChEBI" id="CHEBI:57540"/>
    </ligand>
</feature>
<evidence type="ECO:0000256" key="2">
    <source>
        <dbReference type="ARBA" id="ARBA00006601"/>
    </source>
</evidence>
<evidence type="ECO:0000256" key="1">
    <source>
        <dbReference type="ARBA" id="ARBA00004701"/>
    </source>
</evidence>
<name>A0A915YEJ8_9BACT</name>
<dbReference type="SUPFAM" id="SSF52413">
    <property type="entry name" value="UDP-glucose/GDP-mannose dehydrogenase C-terminal domain"/>
    <property type="match status" value="1"/>
</dbReference>
<dbReference type="InterPro" id="IPR001732">
    <property type="entry name" value="UDP-Glc/GDP-Man_DH_N"/>
</dbReference>
<dbReference type="InterPro" id="IPR008927">
    <property type="entry name" value="6-PGluconate_DH-like_C_sf"/>
</dbReference>
<dbReference type="InterPro" id="IPR014027">
    <property type="entry name" value="UDP-Glc/GDP-Man_DH_C"/>
</dbReference>
<dbReference type="NCBIfam" id="TIGR03026">
    <property type="entry name" value="NDP-sugDHase"/>
    <property type="match status" value="1"/>
</dbReference>
<dbReference type="SUPFAM" id="SSF51735">
    <property type="entry name" value="NAD(P)-binding Rossmann-fold domains"/>
    <property type="match status" value="1"/>
</dbReference>
<comment type="similarity">
    <text evidence="2 8">Belongs to the UDP-glucose/GDP-mannose dehydrogenase family.</text>
</comment>
<evidence type="ECO:0000313" key="13">
    <source>
        <dbReference type="Proteomes" id="UP001060919"/>
    </source>
</evidence>
<feature type="binding site" evidence="10">
    <location>
        <position position="323"/>
    </location>
    <ligand>
        <name>NAD(+)</name>
        <dbReference type="ChEBI" id="CHEBI:57540"/>
    </ligand>
</feature>
<reference evidence="12" key="1">
    <citation type="submission" date="2022-09" db="EMBL/GenBank/DDBJ databases">
        <title>Aureispira anguillicida sp. nov., isolated from Leptocephalus of Japanese eel Anguilla japonica.</title>
        <authorList>
            <person name="Yuasa K."/>
            <person name="Mekata T."/>
            <person name="Ikunari K."/>
        </authorList>
    </citation>
    <scope>NUCLEOTIDE SEQUENCE</scope>
    <source>
        <strain evidence="12">EL160426</strain>
    </source>
</reference>
<proteinExistence type="inferred from homology"/>
<evidence type="ECO:0000256" key="9">
    <source>
        <dbReference type="PIRSR" id="PIRSR500134-2"/>
    </source>
</evidence>
<keyword evidence="13" id="KW-1185">Reference proteome</keyword>
<dbReference type="RefSeq" id="WP_264792752.1">
    <property type="nucleotide sequence ID" value="NZ_AP026867.1"/>
</dbReference>
<dbReference type="Pfam" id="PF00984">
    <property type="entry name" value="UDPG_MGDP_dh"/>
    <property type="match status" value="1"/>
</dbReference>
<evidence type="ECO:0000256" key="3">
    <source>
        <dbReference type="ARBA" id="ARBA00012954"/>
    </source>
</evidence>
<dbReference type="Gene3D" id="3.40.50.720">
    <property type="entry name" value="NAD(P)-binding Rossmann-like Domain"/>
    <property type="match status" value="2"/>
</dbReference>
<dbReference type="PIRSF" id="PIRSF000124">
    <property type="entry name" value="UDPglc_GDPman_dh"/>
    <property type="match status" value="1"/>
</dbReference>
<feature type="binding site" evidence="10">
    <location>
        <position position="38"/>
    </location>
    <ligand>
        <name>NAD(+)</name>
        <dbReference type="ChEBI" id="CHEBI:57540"/>
    </ligand>
</feature>
<dbReference type="AlphaFoldDB" id="A0A915YEJ8"/>
<dbReference type="PIRSF" id="PIRSF500134">
    <property type="entry name" value="UDPglc_DH_bac"/>
    <property type="match status" value="1"/>
</dbReference>
<sequence length="421" mass="46731">MINKTIAIVGLWHLGCVTAAALSESFQHIIGFDEDREKVDQLNLGKAPLFEPNLNELITKGISANRLEFVSDIEALAKADYVWITIDTPIDENDVCSLDSIEAIMQKLSDLPIKNYMISSQVPIGTTEKLLTDAQIRNGSKIAYIPENLQLGKAIEKFQNPDMTVIGANDRSYTKEIADLLSSIDKNPILCDLRTAELAKHAINSFLATSISFSNQLSDIAVAMQADAYQVVEIMKKDQRISNRMPLLPGPWFSGGTLARDIRSLQEIGRKTNKKTSLFDTVIAINEDRIDTLFKRIEAFTSLENKRVALLGLVYTEGTDTLRRSPGLQVIQYLNQYKAAITAFDPMVKETALNIELFDTAIGAIQNADVVLILKSGCAKGISVQDISEAMNGNILMDLWHLYEQNEVKNTNLIYLKPGCE</sequence>
<dbReference type="PANTHER" id="PTHR43750">
    <property type="entry name" value="UDP-GLUCOSE 6-DEHYDROGENASE TUAD"/>
    <property type="match status" value="1"/>
</dbReference>
<dbReference type="SUPFAM" id="SSF48179">
    <property type="entry name" value="6-phosphogluconate dehydrogenase C-terminal domain-like"/>
    <property type="match status" value="1"/>
</dbReference>
<organism evidence="12 13">
    <name type="scientific">Aureispira anguillae</name>
    <dbReference type="NCBI Taxonomy" id="2864201"/>
    <lineage>
        <taxon>Bacteria</taxon>
        <taxon>Pseudomonadati</taxon>
        <taxon>Bacteroidota</taxon>
        <taxon>Saprospiria</taxon>
        <taxon>Saprospirales</taxon>
        <taxon>Saprospiraceae</taxon>
        <taxon>Aureispira</taxon>
    </lineage>
</organism>
<evidence type="ECO:0000256" key="8">
    <source>
        <dbReference type="PIRNR" id="PIRNR000124"/>
    </source>
</evidence>
<dbReference type="Pfam" id="PF03720">
    <property type="entry name" value="UDPG_MGDP_dh_C"/>
    <property type="match status" value="1"/>
</dbReference>